<dbReference type="AlphaFoldDB" id="A0A9D2FXP0"/>
<keyword evidence="2" id="KW-0121">Carboxypeptidase</keyword>
<evidence type="ECO:0000256" key="1">
    <source>
        <dbReference type="SAM" id="SignalP"/>
    </source>
</evidence>
<comment type="caution">
    <text evidence="2">The sequence shown here is derived from an EMBL/GenBank/DDBJ whole genome shotgun (WGS) entry which is preliminary data.</text>
</comment>
<evidence type="ECO:0000313" key="3">
    <source>
        <dbReference type="Proteomes" id="UP000824055"/>
    </source>
</evidence>
<keyword evidence="2" id="KW-0378">Hydrolase</keyword>
<reference evidence="2" key="2">
    <citation type="submission" date="2021-04" db="EMBL/GenBank/DDBJ databases">
        <authorList>
            <person name="Gilroy R."/>
        </authorList>
    </citation>
    <scope>NUCLEOTIDE SEQUENCE</scope>
    <source>
        <strain evidence="2">ChiHecec3B27-8219</strain>
    </source>
</reference>
<evidence type="ECO:0000313" key="2">
    <source>
        <dbReference type="EMBL" id="HIZ68562.1"/>
    </source>
</evidence>
<dbReference type="GO" id="GO:0004180">
    <property type="term" value="F:carboxypeptidase activity"/>
    <property type="evidence" value="ECO:0007669"/>
    <property type="project" value="UniProtKB-KW"/>
</dbReference>
<keyword evidence="2" id="KW-0645">Protease</keyword>
<name>A0A9D2FXP0_9BACT</name>
<dbReference type="Proteomes" id="UP000824055">
    <property type="component" value="Unassembled WGS sequence"/>
</dbReference>
<accession>A0A9D2FXP0</accession>
<proteinExistence type="predicted"/>
<sequence length="246" mass="27070">MKKTILFSLLILALGCQTALAQEIRGKIVNEQGKSMRFVNCVLRNTADGSYIASAVTNAEGEFSLQSTARDCTLSLRMLGFVSKKMECEAGNLGTILLRRETKPSDEEEDGMNFPPVVMNRDTMTYHIDHKPMEGRKRPALFIKDSTLVYNIDQIPFKKTFANAKELVKALPSVVSPDGSSLKVVGAKVTTLIVTGSFENPDSLNDVLKSLPAEKVKRVIVEYGDGPTEDWPFAAGATLNVILKRR</sequence>
<dbReference type="SUPFAM" id="SSF49464">
    <property type="entry name" value="Carboxypeptidase regulatory domain-like"/>
    <property type="match status" value="1"/>
</dbReference>
<dbReference type="InterPro" id="IPR008969">
    <property type="entry name" value="CarboxyPept-like_regulatory"/>
</dbReference>
<protein>
    <submittedName>
        <fullName evidence="2">Carboxypeptidase-like regulatory domain-containing protein</fullName>
    </submittedName>
</protein>
<feature type="signal peptide" evidence="1">
    <location>
        <begin position="1"/>
        <end position="21"/>
    </location>
</feature>
<gene>
    <name evidence="2" type="ORF">H9966_01535</name>
</gene>
<dbReference type="EMBL" id="DXBE01000017">
    <property type="protein sequence ID" value="HIZ68562.1"/>
    <property type="molecule type" value="Genomic_DNA"/>
</dbReference>
<organism evidence="2 3">
    <name type="scientific">Candidatus Prevotella avicola</name>
    <dbReference type="NCBI Taxonomy" id="2838738"/>
    <lineage>
        <taxon>Bacteria</taxon>
        <taxon>Pseudomonadati</taxon>
        <taxon>Bacteroidota</taxon>
        <taxon>Bacteroidia</taxon>
        <taxon>Bacteroidales</taxon>
        <taxon>Prevotellaceae</taxon>
        <taxon>Prevotella</taxon>
    </lineage>
</organism>
<feature type="chain" id="PRO_5039446161" evidence="1">
    <location>
        <begin position="22"/>
        <end position="246"/>
    </location>
</feature>
<keyword evidence="1" id="KW-0732">Signal</keyword>
<dbReference type="PROSITE" id="PS51257">
    <property type="entry name" value="PROKAR_LIPOPROTEIN"/>
    <property type="match status" value="1"/>
</dbReference>
<reference evidence="2" key="1">
    <citation type="journal article" date="2021" name="PeerJ">
        <title>Extensive microbial diversity within the chicken gut microbiome revealed by metagenomics and culture.</title>
        <authorList>
            <person name="Gilroy R."/>
            <person name="Ravi A."/>
            <person name="Getino M."/>
            <person name="Pursley I."/>
            <person name="Horton D.L."/>
            <person name="Alikhan N.F."/>
            <person name="Baker D."/>
            <person name="Gharbi K."/>
            <person name="Hall N."/>
            <person name="Watson M."/>
            <person name="Adriaenssens E.M."/>
            <person name="Foster-Nyarko E."/>
            <person name="Jarju S."/>
            <person name="Secka A."/>
            <person name="Antonio M."/>
            <person name="Oren A."/>
            <person name="Chaudhuri R.R."/>
            <person name="La Ragione R."/>
            <person name="Hildebrand F."/>
            <person name="Pallen M.J."/>
        </authorList>
    </citation>
    <scope>NUCLEOTIDE SEQUENCE</scope>
    <source>
        <strain evidence="2">ChiHecec3B27-8219</strain>
    </source>
</reference>